<keyword evidence="5" id="KW-1015">Disulfide bond</keyword>
<feature type="region of interest" description="Disordered" evidence="7">
    <location>
        <begin position="276"/>
        <end position="307"/>
    </location>
</feature>
<comment type="subcellular location">
    <subcellularLocation>
        <location evidence="1">Secreted</location>
    </subcellularLocation>
</comment>
<dbReference type="PROSITE" id="PS01255">
    <property type="entry name" value="FETUIN_2"/>
    <property type="match status" value="1"/>
</dbReference>
<organism evidence="10 11">
    <name type="scientific">Pleurodeles waltl</name>
    <name type="common">Iberian ribbed newt</name>
    <dbReference type="NCBI Taxonomy" id="8319"/>
    <lineage>
        <taxon>Eukaryota</taxon>
        <taxon>Metazoa</taxon>
        <taxon>Chordata</taxon>
        <taxon>Craniata</taxon>
        <taxon>Vertebrata</taxon>
        <taxon>Euteleostomi</taxon>
        <taxon>Amphibia</taxon>
        <taxon>Batrachia</taxon>
        <taxon>Caudata</taxon>
        <taxon>Salamandroidea</taxon>
        <taxon>Salamandridae</taxon>
        <taxon>Pleurodelinae</taxon>
        <taxon>Pleurodeles</taxon>
    </lineage>
</organism>
<evidence type="ECO:0000256" key="2">
    <source>
        <dbReference type="ARBA" id="ARBA00022525"/>
    </source>
</evidence>
<reference evidence="10" key="1">
    <citation type="journal article" date="2022" name="bioRxiv">
        <title>Sequencing and chromosome-scale assembly of the giantPleurodeles waltlgenome.</title>
        <authorList>
            <person name="Brown T."/>
            <person name="Elewa A."/>
            <person name="Iarovenko S."/>
            <person name="Subramanian E."/>
            <person name="Araus A.J."/>
            <person name="Petzold A."/>
            <person name="Susuki M."/>
            <person name="Suzuki K.-i.T."/>
            <person name="Hayashi T."/>
            <person name="Toyoda A."/>
            <person name="Oliveira C."/>
            <person name="Osipova E."/>
            <person name="Leigh N.D."/>
            <person name="Simon A."/>
            <person name="Yun M.H."/>
        </authorList>
    </citation>
    <scope>NUCLEOTIDE SEQUENCE</scope>
    <source>
        <strain evidence="10">20211129_DDA</strain>
        <tissue evidence="10">Liver</tissue>
    </source>
</reference>
<dbReference type="Gene3D" id="3.10.450.10">
    <property type="match status" value="2"/>
</dbReference>
<evidence type="ECO:0000256" key="3">
    <source>
        <dbReference type="ARBA" id="ARBA00022729"/>
    </source>
</evidence>
<accession>A0AAV7LBB3</accession>
<evidence type="ECO:0000256" key="8">
    <source>
        <dbReference type="SAM" id="SignalP"/>
    </source>
</evidence>
<dbReference type="PROSITE" id="PS51529">
    <property type="entry name" value="CYSTATIN_FETUIN_A"/>
    <property type="match status" value="1"/>
</dbReference>
<evidence type="ECO:0000256" key="5">
    <source>
        <dbReference type="ARBA" id="ARBA00023157"/>
    </source>
</evidence>
<dbReference type="InterPro" id="IPR046350">
    <property type="entry name" value="Cystatin_sf"/>
</dbReference>
<dbReference type="PANTHER" id="PTHR13814:SF6">
    <property type="entry name" value="ALPHA-2-HS-GLYCOPROTEIN"/>
    <property type="match status" value="1"/>
</dbReference>
<dbReference type="PANTHER" id="PTHR13814">
    <property type="entry name" value="FETUIN"/>
    <property type="match status" value="1"/>
</dbReference>
<dbReference type="InterPro" id="IPR001363">
    <property type="entry name" value="Prot_inh_fetuin_CS"/>
</dbReference>
<feature type="domain" description="Cystatin fetuin-A-type" evidence="9">
    <location>
        <begin position="27"/>
        <end position="135"/>
    </location>
</feature>
<dbReference type="InterPro" id="IPR025760">
    <property type="entry name" value="Cystatin_Fetuin_A"/>
</dbReference>
<dbReference type="SUPFAM" id="SSF54403">
    <property type="entry name" value="Cystatin/monellin"/>
    <property type="match status" value="2"/>
</dbReference>
<dbReference type="AlphaFoldDB" id="A0AAV7LBB3"/>
<keyword evidence="4" id="KW-0677">Repeat</keyword>
<dbReference type="PROSITE" id="PS01254">
    <property type="entry name" value="FETUIN_1"/>
    <property type="match status" value="1"/>
</dbReference>
<evidence type="ECO:0000256" key="4">
    <source>
        <dbReference type="ARBA" id="ARBA00022737"/>
    </source>
</evidence>
<sequence length="341" mass="36900">MKLFVAAILAAQLLSCTAVSLLPSPTARALDCDDPETEAAAWAAITHINANQQQGYKHTLNRIESVKILLRRSNEEVFILELDLLETTCHALSPTLLDDCPVRPLVEHAVEGDCDVKLSKLDGNFTVIGYRCKSEPDSAEDIASICPDCPVLAPLNDTQVAQAVDTLLQQVNSPDDNVYFLFHEIGRARIWTVPENSVELEFVVVATNCTTEDAKNATESCVRLSGDDEQYGFCVGIVQDDPELNLVNCTSFKPKVAVSAHPGPLGNPAVAGHSHHHFHHVHLTSSSEESSSSEMVPPTTPPAQPADPTAANVIVKRSLVVEPIPAVPFPVCPGKTRFFKV</sequence>
<evidence type="ECO:0000259" key="9">
    <source>
        <dbReference type="PROSITE" id="PS51529"/>
    </source>
</evidence>
<dbReference type="InterPro" id="IPR050735">
    <property type="entry name" value="Kininogen_Fetuin_HRG"/>
</dbReference>
<evidence type="ECO:0000256" key="1">
    <source>
        <dbReference type="ARBA" id="ARBA00004613"/>
    </source>
</evidence>
<dbReference type="Pfam" id="PF00031">
    <property type="entry name" value="Cystatin"/>
    <property type="match status" value="1"/>
</dbReference>
<gene>
    <name evidence="10" type="ORF">NDU88_000938</name>
</gene>
<comment type="caution">
    <text evidence="10">The sequence shown here is derived from an EMBL/GenBank/DDBJ whole genome shotgun (WGS) entry which is preliminary data.</text>
</comment>
<protein>
    <recommendedName>
        <fullName evidence="9">Cystatin fetuin-A-type domain-containing protein</fullName>
    </recommendedName>
</protein>
<keyword evidence="11" id="KW-1185">Reference proteome</keyword>
<keyword evidence="6" id="KW-0325">Glycoprotein</keyword>
<dbReference type="FunFam" id="3.10.450.10:FF:000009">
    <property type="entry name" value="Alpha-2-HS-glycoprotein 2"/>
    <property type="match status" value="1"/>
</dbReference>
<dbReference type="GO" id="GO:0004869">
    <property type="term" value="F:cysteine-type endopeptidase inhibitor activity"/>
    <property type="evidence" value="ECO:0007669"/>
    <property type="project" value="InterPro"/>
</dbReference>
<dbReference type="InterPro" id="IPR000010">
    <property type="entry name" value="Cystatin_dom"/>
</dbReference>
<feature type="signal peptide" evidence="8">
    <location>
        <begin position="1"/>
        <end position="18"/>
    </location>
</feature>
<dbReference type="CDD" id="cd00042">
    <property type="entry name" value="CY"/>
    <property type="match status" value="2"/>
</dbReference>
<dbReference type="GO" id="GO:0031012">
    <property type="term" value="C:extracellular matrix"/>
    <property type="evidence" value="ECO:0007669"/>
    <property type="project" value="TreeGrafter"/>
</dbReference>
<proteinExistence type="predicted"/>
<dbReference type="EMBL" id="JANPWB010000015">
    <property type="protein sequence ID" value="KAJ1087775.1"/>
    <property type="molecule type" value="Genomic_DNA"/>
</dbReference>
<dbReference type="Proteomes" id="UP001066276">
    <property type="component" value="Chromosome 11"/>
</dbReference>
<evidence type="ECO:0000256" key="6">
    <source>
        <dbReference type="ARBA" id="ARBA00023180"/>
    </source>
</evidence>
<dbReference type="GO" id="GO:0072562">
    <property type="term" value="C:blood microparticle"/>
    <property type="evidence" value="ECO:0007669"/>
    <property type="project" value="TreeGrafter"/>
</dbReference>
<keyword evidence="3 8" id="KW-0732">Signal</keyword>
<dbReference type="SMART" id="SM00043">
    <property type="entry name" value="CY"/>
    <property type="match status" value="2"/>
</dbReference>
<name>A0AAV7LBB3_PLEWA</name>
<evidence type="ECO:0000313" key="11">
    <source>
        <dbReference type="Proteomes" id="UP001066276"/>
    </source>
</evidence>
<keyword evidence="2" id="KW-0964">Secreted</keyword>
<feature type="compositionally biased region" description="Low complexity" evidence="7">
    <location>
        <begin position="283"/>
        <end position="294"/>
    </location>
</feature>
<evidence type="ECO:0000313" key="10">
    <source>
        <dbReference type="EMBL" id="KAJ1087775.1"/>
    </source>
</evidence>
<evidence type="ECO:0000256" key="7">
    <source>
        <dbReference type="SAM" id="MobiDB-lite"/>
    </source>
</evidence>
<feature type="chain" id="PRO_5043944658" description="Cystatin fetuin-A-type domain-containing protein" evidence="8">
    <location>
        <begin position="19"/>
        <end position="341"/>
    </location>
</feature>